<name>A0A8E2DX11_9PEZI</name>
<organism evidence="1 2">
    <name type="scientific">Lepidopterella palustris CBS 459.81</name>
    <dbReference type="NCBI Taxonomy" id="1314670"/>
    <lineage>
        <taxon>Eukaryota</taxon>
        <taxon>Fungi</taxon>
        <taxon>Dikarya</taxon>
        <taxon>Ascomycota</taxon>
        <taxon>Pezizomycotina</taxon>
        <taxon>Dothideomycetes</taxon>
        <taxon>Pleosporomycetidae</taxon>
        <taxon>Mytilinidiales</taxon>
        <taxon>Argynnaceae</taxon>
        <taxon>Lepidopterella</taxon>
    </lineage>
</organism>
<reference evidence="1 2" key="1">
    <citation type="journal article" date="2016" name="Nat. Commun.">
        <title>Ectomycorrhizal ecology is imprinted in the genome of the dominant symbiotic fungus Cenococcum geophilum.</title>
        <authorList>
            <consortium name="DOE Joint Genome Institute"/>
            <person name="Peter M."/>
            <person name="Kohler A."/>
            <person name="Ohm R.A."/>
            <person name="Kuo A."/>
            <person name="Krutzmann J."/>
            <person name="Morin E."/>
            <person name="Arend M."/>
            <person name="Barry K.W."/>
            <person name="Binder M."/>
            <person name="Choi C."/>
            <person name="Clum A."/>
            <person name="Copeland A."/>
            <person name="Grisel N."/>
            <person name="Haridas S."/>
            <person name="Kipfer T."/>
            <person name="LaButti K."/>
            <person name="Lindquist E."/>
            <person name="Lipzen A."/>
            <person name="Maire R."/>
            <person name="Meier B."/>
            <person name="Mihaltcheva S."/>
            <person name="Molinier V."/>
            <person name="Murat C."/>
            <person name="Poggeler S."/>
            <person name="Quandt C.A."/>
            <person name="Sperisen C."/>
            <person name="Tritt A."/>
            <person name="Tisserant E."/>
            <person name="Crous P.W."/>
            <person name="Henrissat B."/>
            <person name="Nehls U."/>
            <person name="Egli S."/>
            <person name="Spatafora J.W."/>
            <person name="Grigoriev I.V."/>
            <person name="Martin F.M."/>
        </authorList>
    </citation>
    <scope>NUCLEOTIDE SEQUENCE [LARGE SCALE GENOMIC DNA]</scope>
    <source>
        <strain evidence="1 2">CBS 459.81</strain>
    </source>
</reference>
<evidence type="ECO:0000313" key="1">
    <source>
        <dbReference type="EMBL" id="OCK73138.1"/>
    </source>
</evidence>
<dbReference type="OrthoDB" id="1523883at2759"/>
<dbReference type="AlphaFoldDB" id="A0A8E2DX11"/>
<gene>
    <name evidence="1" type="ORF">K432DRAFT_340663</name>
</gene>
<dbReference type="EMBL" id="KV745940">
    <property type="protein sequence ID" value="OCK73138.1"/>
    <property type="molecule type" value="Genomic_DNA"/>
</dbReference>
<sequence length="156" mass="16772">MNATLCRLLPVLSSTGLLTLTVTEIPLLTIFQRAEIPATTLQPWFKVFSPQGLKSVLVLSSVSLIGAILAYSSVPQSHEARTWYVSGAIGVLGHFAFAPWLVPNIDRIVDGPVADAKTELASWTRLHTMRIFVADLPAATLFLLGFLKTSASGLPA</sequence>
<dbReference type="Proteomes" id="UP000250266">
    <property type="component" value="Unassembled WGS sequence"/>
</dbReference>
<protein>
    <submittedName>
        <fullName evidence="1">Uncharacterized protein</fullName>
    </submittedName>
</protein>
<evidence type="ECO:0000313" key="2">
    <source>
        <dbReference type="Proteomes" id="UP000250266"/>
    </source>
</evidence>
<accession>A0A8E2DX11</accession>
<proteinExistence type="predicted"/>
<keyword evidence="2" id="KW-1185">Reference proteome</keyword>